<name>A0A0Q4BAV2_9BACT</name>
<comment type="caution">
    <text evidence="10">The sequence shown here is derived from an EMBL/GenBank/DDBJ whole genome shotgun (WGS) entry which is preliminary data.</text>
</comment>
<comment type="function">
    <text evidence="7 8">Key enzyme in folate metabolism. Catalyzes an essential reaction for de novo glycine and purine synthesis, and for DNA precursor synthesis.</text>
</comment>
<dbReference type="Gene3D" id="3.40.430.10">
    <property type="entry name" value="Dihydrofolate Reductase, subunit A"/>
    <property type="match status" value="1"/>
</dbReference>
<dbReference type="InterPro" id="IPR012259">
    <property type="entry name" value="DHFR"/>
</dbReference>
<evidence type="ECO:0000313" key="11">
    <source>
        <dbReference type="Proteomes" id="UP000054172"/>
    </source>
</evidence>
<evidence type="ECO:0000256" key="6">
    <source>
        <dbReference type="ARBA" id="ARBA00023002"/>
    </source>
</evidence>
<comment type="similarity">
    <text evidence="2 8">Belongs to the dihydrofolate reductase family.</text>
</comment>
<keyword evidence="6 8" id="KW-0560">Oxidoreductase</keyword>
<dbReference type="PROSITE" id="PS51330">
    <property type="entry name" value="DHFR_2"/>
    <property type="match status" value="1"/>
</dbReference>
<evidence type="ECO:0000256" key="8">
    <source>
        <dbReference type="PIRNR" id="PIRNR000194"/>
    </source>
</evidence>
<keyword evidence="4 8" id="KW-0554">One-carbon metabolism</keyword>
<dbReference type="PRINTS" id="PR00070">
    <property type="entry name" value="DHFR"/>
</dbReference>
<dbReference type="EMBL" id="LIIK01000005">
    <property type="protein sequence ID" value="KQM09425.1"/>
    <property type="molecule type" value="Genomic_DNA"/>
</dbReference>
<dbReference type="GO" id="GO:0046452">
    <property type="term" value="P:dihydrofolate metabolic process"/>
    <property type="evidence" value="ECO:0007669"/>
    <property type="project" value="TreeGrafter"/>
</dbReference>
<gene>
    <name evidence="10" type="ORF">AL399_01765</name>
</gene>
<evidence type="ECO:0000256" key="5">
    <source>
        <dbReference type="ARBA" id="ARBA00022857"/>
    </source>
</evidence>
<dbReference type="AlphaFoldDB" id="A0A0Q4BAV2"/>
<dbReference type="Proteomes" id="UP000054172">
    <property type="component" value="Unassembled WGS sequence"/>
</dbReference>
<dbReference type="STRING" id="1702214.AL399_01765"/>
<comment type="pathway">
    <text evidence="1 8">Cofactor biosynthesis; tetrahydrofolate biosynthesis; 5,6,7,8-tetrahydrofolate from 7,8-dihydrofolate: step 1/1.</text>
</comment>
<evidence type="ECO:0000256" key="1">
    <source>
        <dbReference type="ARBA" id="ARBA00004903"/>
    </source>
</evidence>
<protein>
    <recommendedName>
        <fullName evidence="3 8">Dihydrofolate reductase</fullName>
        <ecNumber evidence="3 8">1.5.1.3</ecNumber>
    </recommendedName>
</protein>
<evidence type="ECO:0000256" key="2">
    <source>
        <dbReference type="ARBA" id="ARBA00009539"/>
    </source>
</evidence>
<dbReference type="GO" id="GO:0050661">
    <property type="term" value="F:NADP binding"/>
    <property type="evidence" value="ECO:0007669"/>
    <property type="project" value="InterPro"/>
</dbReference>
<evidence type="ECO:0000256" key="4">
    <source>
        <dbReference type="ARBA" id="ARBA00022563"/>
    </source>
</evidence>
<keyword evidence="5 8" id="KW-0521">NADP</keyword>
<organism evidence="10 11">
    <name type="scientific">Candidatus [Bacteroides] periocalifornicus</name>
    <dbReference type="NCBI Taxonomy" id="1702214"/>
    <lineage>
        <taxon>Bacteria</taxon>
        <taxon>Pseudomonadati</taxon>
        <taxon>Bacteroidota</taxon>
    </lineage>
</organism>
<sequence length="166" mass="18360">MQKTPLTAIVALSQHHAIGRANQMLFHLPEDLKYFKQKTLGHCLIMGRKTYESIGRPLPGRTTIVLSRNASHSPHPEVLLANSIEEALALCPAGKEAFLAGGGLVYEEGMKLCNRLLITRIDSEPAEPADTFFPPIDLSLWTPSSIGSWQKSSTGLTFRFEAYARR</sequence>
<dbReference type="GO" id="GO:0046655">
    <property type="term" value="P:folic acid metabolic process"/>
    <property type="evidence" value="ECO:0007669"/>
    <property type="project" value="TreeGrafter"/>
</dbReference>
<dbReference type="UniPathway" id="UPA00077">
    <property type="reaction ID" value="UER00158"/>
</dbReference>
<dbReference type="PATRIC" id="fig|1702214.3.peg.2131"/>
<dbReference type="InterPro" id="IPR024072">
    <property type="entry name" value="DHFR-like_dom_sf"/>
</dbReference>
<dbReference type="PANTHER" id="PTHR48069">
    <property type="entry name" value="DIHYDROFOLATE REDUCTASE"/>
    <property type="match status" value="1"/>
</dbReference>
<keyword evidence="11" id="KW-1185">Reference proteome</keyword>
<dbReference type="InterPro" id="IPR001796">
    <property type="entry name" value="DHFR_dom"/>
</dbReference>
<dbReference type="Pfam" id="PF00186">
    <property type="entry name" value="DHFR_1"/>
    <property type="match status" value="1"/>
</dbReference>
<evidence type="ECO:0000256" key="7">
    <source>
        <dbReference type="ARBA" id="ARBA00025067"/>
    </source>
</evidence>
<dbReference type="GO" id="GO:0006730">
    <property type="term" value="P:one-carbon metabolic process"/>
    <property type="evidence" value="ECO:0007669"/>
    <property type="project" value="UniProtKB-KW"/>
</dbReference>
<accession>A0A0Q4BAV2</accession>
<reference evidence="10" key="1">
    <citation type="submission" date="2015-08" db="EMBL/GenBank/DDBJ databases">
        <title>Candidatus Bacteriodes Periocalifornicus.</title>
        <authorList>
            <person name="McLean J.S."/>
            <person name="Kelley S."/>
        </authorList>
    </citation>
    <scope>NUCLEOTIDE SEQUENCE [LARGE SCALE GENOMIC DNA]</scope>
    <source>
        <strain evidence="10">12B</strain>
    </source>
</reference>
<dbReference type="CDD" id="cd00209">
    <property type="entry name" value="DHFR"/>
    <property type="match status" value="1"/>
</dbReference>
<dbReference type="SUPFAM" id="SSF53597">
    <property type="entry name" value="Dihydrofolate reductase-like"/>
    <property type="match status" value="1"/>
</dbReference>
<dbReference type="GO" id="GO:0046654">
    <property type="term" value="P:tetrahydrofolate biosynthetic process"/>
    <property type="evidence" value="ECO:0007669"/>
    <property type="project" value="UniProtKB-UniPathway"/>
</dbReference>
<dbReference type="PIRSF" id="PIRSF000194">
    <property type="entry name" value="DHFR"/>
    <property type="match status" value="1"/>
</dbReference>
<evidence type="ECO:0000313" key="10">
    <source>
        <dbReference type="EMBL" id="KQM09425.1"/>
    </source>
</evidence>
<feature type="domain" description="DHFR" evidence="9">
    <location>
        <begin position="5"/>
        <end position="165"/>
    </location>
</feature>
<comment type="catalytic activity">
    <reaction evidence="8">
        <text>(6S)-5,6,7,8-tetrahydrofolate + NADP(+) = 7,8-dihydrofolate + NADPH + H(+)</text>
        <dbReference type="Rhea" id="RHEA:15009"/>
        <dbReference type="ChEBI" id="CHEBI:15378"/>
        <dbReference type="ChEBI" id="CHEBI:57451"/>
        <dbReference type="ChEBI" id="CHEBI:57453"/>
        <dbReference type="ChEBI" id="CHEBI:57783"/>
        <dbReference type="ChEBI" id="CHEBI:58349"/>
        <dbReference type="EC" id="1.5.1.3"/>
    </reaction>
</comment>
<evidence type="ECO:0000259" key="9">
    <source>
        <dbReference type="PROSITE" id="PS51330"/>
    </source>
</evidence>
<dbReference type="EC" id="1.5.1.3" evidence="3 8"/>
<dbReference type="PANTHER" id="PTHR48069:SF3">
    <property type="entry name" value="DIHYDROFOLATE REDUCTASE"/>
    <property type="match status" value="1"/>
</dbReference>
<evidence type="ECO:0000256" key="3">
    <source>
        <dbReference type="ARBA" id="ARBA00012856"/>
    </source>
</evidence>
<proteinExistence type="inferred from homology"/>
<dbReference type="GO" id="GO:0004146">
    <property type="term" value="F:dihydrofolate reductase activity"/>
    <property type="evidence" value="ECO:0007669"/>
    <property type="project" value="UniProtKB-EC"/>
</dbReference>